<dbReference type="AlphaFoldDB" id="A0A9W8ISF0"/>
<name>A0A9W8ISF0_9AGAR</name>
<keyword evidence="3" id="KW-1185">Reference proteome</keyword>
<dbReference type="EMBL" id="JANBPK010001563">
    <property type="protein sequence ID" value="KAJ2921677.1"/>
    <property type="molecule type" value="Genomic_DNA"/>
</dbReference>
<evidence type="ECO:0000256" key="1">
    <source>
        <dbReference type="SAM" id="MobiDB-lite"/>
    </source>
</evidence>
<protein>
    <submittedName>
        <fullName evidence="2">Uncharacterized protein</fullName>
    </submittedName>
</protein>
<sequence>MPSKAAISRRKLAHVGHRHRVQVQNANNVLGSPTRRPATQTNQPVAGPSSRPYDNRDRRTLIAPAEVPSARPVASPSSQLDADGYRYNQAFIEPTFTNPFHPAPRTPTPFYMELDGHSEYGSGSTTSNRMSVTSNEGDDSSDGSSTVVPMDFEHSQAGPQNLYFVTATDLDNLRNTIHFMHHATVLVSATLDTMRSQNPHCPYLRRT</sequence>
<organism evidence="2 3">
    <name type="scientific">Candolleomyces eurysporus</name>
    <dbReference type="NCBI Taxonomy" id="2828524"/>
    <lineage>
        <taxon>Eukaryota</taxon>
        <taxon>Fungi</taxon>
        <taxon>Dikarya</taxon>
        <taxon>Basidiomycota</taxon>
        <taxon>Agaricomycotina</taxon>
        <taxon>Agaricomycetes</taxon>
        <taxon>Agaricomycetidae</taxon>
        <taxon>Agaricales</taxon>
        <taxon>Agaricineae</taxon>
        <taxon>Psathyrellaceae</taxon>
        <taxon>Candolleomyces</taxon>
    </lineage>
</organism>
<evidence type="ECO:0000313" key="2">
    <source>
        <dbReference type="EMBL" id="KAJ2921677.1"/>
    </source>
</evidence>
<evidence type="ECO:0000313" key="3">
    <source>
        <dbReference type="Proteomes" id="UP001140091"/>
    </source>
</evidence>
<comment type="caution">
    <text evidence="2">The sequence shown here is derived from an EMBL/GenBank/DDBJ whole genome shotgun (WGS) entry which is preliminary data.</text>
</comment>
<feature type="region of interest" description="Disordered" evidence="1">
    <location>
        <begin position="120"/>
        <end position="146"/>
    </location>
</feature>
<gene>
    <name evidence="2" type="ORF">H1R20_g15423</name>
</gene>
<dbReference type="Proteomes" id="UP001140091">
    <property type="component" value="Unassembled WGS sequence"/>
</dbReference>
<feature type="compositionally biased region" description="Polar residues" evidence="1">
    <location>
        <begin position="23"/>
        <end position="44"/>
    </location>
</feature>
<feature type="compositionally biased region" description="Polar residues" evidence="1">
    <location>
        <begin position="121"/>
        <end position="135"/>
    </location>
</feature>
<proteinExistence type="predicted"/>
<accession>A0A9W8ISF0</accession>
<feature type="region of interest" description="Disordered" evidence="1">
    <location>
        <begin position="23"/>
        <end position="56"/>
    </location>
</feature>
<feature type="non-terminal residue" evidence="2">
    <location>
        <position position="1"/>
    </location>
</feature>
<reference evidence="2" key="1">
    <citation type="submission" date="2022-06" db="EMBL/GenBank/DDBJ databases">
        <title>Genome Sequence of Candolleomyces eurysporus.</title>
        <authorList>
            <person name="Buettner E."/>
        </authorList>
    </citation>
    <scope>NUCLEOTIDE SEQUENCE</scope>
    <source>
        <strain evidence="2">VTCC 930004</strain>
    </source>
</reference>